<keyword evidence="1" id="KW-1133">Transmembrane helix</keyword>
<accession>A0A347UHV0</accession>
<dbReference type="EMBL" id="CP032125">
    <property type="protein sequence ID" value="AXX98428.1"/>
    <property type="molecule type" value="Genomic_DNA"/>
</dbReference>
<name>A0A347UHV0_9RHOB</name>
<feature type="transmembrane region" description="Helical" evidence="1">
    <location>
        <begin position="79"/>
        <end position="99"/>
    </location>
</feature>
<protein>
    <submittedName>
        <fullName evidence="2">Uncharacterized protein</fullName>
    </submittedName>
</protein>
<feature type="transmembrane region" description="Helical" evidence="1">
    <location>
        <begin position="180"/>
        <end position="203"/>
    </location>
</feature>
<dbReference type="KEGG" id="pamo:BAR1_11120"/>
<reference evidence="2 3" key="1">
    <citation type="submission" date="2018-09" db="EMBL/GenBank/DDBJ databases">
        <title>Profundibacter amoris BAR1 gen. nov., sp. nov., a new member of the Roseobacter clade isolated at Lokis Castle Vent Field on the Arctic Mid-Oceanic Ridge.</title>
        <authorList>
            <person name="Le Moine Bauer S."/>
            <person name="Sjoeberg A.G."/>
            <person name="L'Haridon S."/>
            <person name="Stokke R."/>
            <person name="Roalkvam I."/>
            <person name="Steen I.H."/>
            <person name="Dahle H."/>
        </authorList>
    </citation>
    <scope>NUCLEOTIDE SEQUENCE [LARGE SCALE GENOMIC DNA]</scope>
    <source>
        <strain evidence="2 3">BAR1</strain>
    </source>
</reference>
<dbReference type="Proteomes" id="UP000261704">
    <property type="component" value="Chromosome"/>
</dbReference>
<feature type="transmembrane region" description="Helical" evidence="1">
    <location>
        <begin position="215"/>
        <end position="233"/>
    </location>
</feature>
<dbReference type="RefSeq" id="WP_118943084.1">
    <property type="nucleotide sequence ID" value="NZ_CP032125.1"/>
</dbReference>
<evidence type="ECO:0000256" key="1">
    <source>
        <dbReference type="SAM" id="Phobius"/>
    </source>
</evidence>
<gene>
    <name evidence="2" type="ORF">BAR1_11120</name>
</gene>
<dbReference type="AlphaFoldDB" id="A0A347UHV0"/>
<proteinExistence type="predicted"/>
<feature type="transmembrane region" description="Helical" evidence="1">
    <location>
        <begin position="40"/>
        <end position="59"/>
    </location>
</feature>
<keyword evidence="1" id="KW-0472">Membrane</keyword>
<feature type="transmembrane region" description="Helical" evidence="1">
    <location>
        <begin position="245"/>
        <end position="268"/>
    </location>
</feature>
<sequence>MLFRTITTIASLLIAILLAAISFRQAGVVAAEIQNQNPNAAVLPLALAIVTFLLALVFAMPTMRKNLLVRSYNSKGRILFILLCLAIIAGIAFVGNAIIKSGVPTNIPKTYILPLGGGVIALFFLTFIFPGIAFLELRNTKSKIEVFSDPSVKRYIVPQQIEVMIPYYQQGLVSRIIRPVLWTLAILFIGAGLYGTTAIRFLPSADHMDWVARKLPILIAMAISTLGVLIFFSKPEAGKGVFGSAMIQNIAIFLLLSAGVVALAKPFFTTGLPALQSYLIAGNTGNQTVVVQSTDAGQGDGCIKAASAAAENGPSTTINICGVPSSIRDTLATGDKLNLTGKQTPYGLHYTNIDKSTAEEPAPEQPSNP</sequence>
<evidence type="ECO:0000313" key="2">
    <source>
        <dbReference type="EMBL" id="AXX98428.1"/>
    </source>
</evidence>
<evidence type="ECO:0000313" key="3">
    <source>
        <dbReference type="Proteomes" id="UP000261704"/>
    </source>
</evidence>
<keyword evidence="3" id="KW-1185">Reference proteome</keyword>
<feature type="transmembrane region" description="Helical" evidence="1">
    <location>
        <begin position="111"/>
        <end position="135"/>
    </location>
</feature>
<dbReference type="OrthoDB" id="9982801at2"/>
<organism evidence="2 3">
    <name type="scientific">Profundibacter amoris</name>
    <dbReference type="NCBI Taxonomy" id="2171755"/>
    <lineage>
        <taxon>Bacteria</taxon>
        <taxon>Pseudomonadati</taxon>
        <taxon>Pseudomonadota</taxon>
        <taxon>Alphaproteobacteria</taxon>
        <taxon>Rhodobacterales</taxon>
        <taxon>Paracoccaceae</taxon>
        <taxon>Profundibacter</taxon>
    </lineage>
</organism>
<keyword evidence="1" id="KW-0812">Transmembrane</keyword>